<dbReference type="EMBL" id="RRYP01017743">
    <property type="protein sequence ID" value="TNV73970.1"/>
    <property type="molecule type" value="Genomic_DNA"/>
</dbReference>
<dbReference type="InterPro" id="IPR013041">
    <property type="entry name" value="Clathrin_app_Ig-like_sf"/>
</dbReference>
<dbReference type="OrthoDB" id="413467at2759"/>
<dbReference type="Proteomes" id="UP000785679">
    <property type="component" value="Unassembled WGS sequence"/>
</dbReference>
<organism evidence="2 3">
    <name type="scientific">Halteria grandinella</name>
    <dbReference type="NCBI Taxonomy" id="5974"/>
    <lineage>
        <taxon>Eukaryota</taxon>
        <taxon>Sar</taxon>
        <taxon>Alveolata</taxon>
        <taxon>Ciliophora</taxon>
        <taxon>Intramacronucleata</taxon>
        <taxon>Spirotrichea</taxon>
        <taxon>Stichotrichia</taxon>
        <taxon>Sporadotrichida</taxon>
        <taxon>Halteriidae</taxon>
        <taxon>Halteria</taxon>
    </lineage>
</organism>
<dbReference type="SUPFAM" id="SSF49348">
    <property type="entry name" value="Clathrin adaptor appendage domain"/>
    <property type="match status" value="1"/>
</dbReference>
<reference evidence="2" key="1">
    <citation type="submission" date="2019-06" db="EMBL/GenBank/DDBJ databases">
        <authorList>
            <person name="Zheng W."/>
        </authorList>
    </citation>
    <scope>NUCLEOTIDE SEQUENCE</scope>
    <source>
        <strain evidence="2">QDHG01</strain>
    </source>
</reference>
<accession>A0A8J8SX68</accession>
<proteinExistence type="predicted"/>
<dbReference type="Gene3D" id="2.60.40.1230">
    <property type="match status" value="1"/>
</dbReference>
<protein>
    <recommendedName>
        <fullName evidence="4">Clathrin adaptor alpha/beta/gamma-adaptin appendage Ig-like subdomain domain-containing protein</fullName>
    </recommendedName>
</protein>
<gene>
    <name evidence="2" type="ORF">FGO68_gene13707</name>
</gene>
<comment type="caution">
    <text evidence="2">The sequence shown here is derived from an EMBL/GenBank/DDBJ whole genome shotgun (WGS) entry which is preliminary data.</text>
</comment>
<evidence type="ECO:0000313" key="3">
    <source>
        <dbReference type="Proteomes" id="UP000785679"/>
    </source>
</evidence>
<feature type="region of interest" description="Disordered" evidence="1">
    <location>
        <begin position="66"/>
        <end position="104"/>
    </location>
</feature>
<evidence type="ECO:0000256" key="1">
    <source>
        <dbReference type="SAM" id="MobiDB-lite"/>
    </source>
</evidence>
<feature type="compositionally biased region" description="Polar residues" evidence="1">
    <location>
        <begin position="68"/>
        <end position="79"/>
    </location>
</feature>
<sequence>MIELSESDPAAKEFVIEALDNMPNFSDSLQNNSILNRRIMKLKIEKGFTISKDEAMSKAKQELEHTESTMSAALQQVHSSPPAAQEAKHKQPSPQKKKAKEDPEAKYLQNVDNLLDMDMVPQQPAAAQQSPLDLISSISALQPPQGEDIMNNRFYLAHADRFSPQQTVKLGPQTFEAKNCSNGNQWKAMLPISMREGVIYSDDQIEVTCQIQIIKFLERIQISFTPKVLGPITDLQAKLSSSAFNDQLEMAVSPVKFRPDGIPEVIMMIMLKETMTLSPSLKFQYSQGSNQFQIEFRLPIFLNKFTEPVEMPSDAFSKTWDDITHNRPSSFQKIDAFIKNPAPPQVPVTEVLKKVANFFQNSMNLKVFPPEDPTNFWSVKAVGQVNFKPPTQVGFPSGPADIQKPIIAPVMIEAEFFKEDTSEFKLSFRSSDAKQVAAPLINFLKFYINPN</sequence>
<evidence type="ECO:0000313" key="2">
    <source>
        <dbReference type="EMBL" id="TNV73970.1"/>
    </source>
</evidence>
<dbReference type="AlphaFoldDB" id="A0A8J8SX68"/>
<keyword evidence="3" id="KW-1185">Reference proteome</keyword>
<evidence type="ECO:0008006" key="4">
    <source>
        <dbReference type="Google" id="ProtNLM"/>
    </source>
</evidence>
<name>A0A8J8SX68_HALGN</name>